<dbReference type="SUPFAM" id="SSF50249">
    <property type="entry name" value="Nucleic acid-binding proteins"/>
    <property type="match status" value="1"/>
</dbReference>
<comment type="caution">
    <text evidence="1">The sequence shown here is derived from an EMBL/GenBank/DDBJ whole genome shotgun (WGS) entry which is preliminary data.</text>
</comment>
<name>A0A9D5BC13_PEA</name>
<dbReference type="InterPro" id="IPR012340">
    <property type="entry name" value="NA-bd_OB-fold"/>
</dbReference>
<reference evidence="1 2" key="1">
    <citation type="journal article" date="2022" name="Nat. Genet.">
        <title>Improved pea reference genome and pan-genome highlight genomic features and evolutionary characteristics.</title>
        <authorList>
            <person name="Yang T."/>
            <person name="Liu R."/>
            <person name="Luo Y."/>
            <person name="Hu S."/>
            <person name="Wang D."/>
            <person name="Wang C."/>
            <person name="Pandey M.K."/>
            <person name="Ge S."/>
            <person name="Xu Q."/>
            <person name="Li N."/>
            <person name="Li G."/>
            <person name="Huang Y."/>
            <person name="Saxena R.K."/>
            <person name="Ji Y."/>
            <person name="Li M."/>
            <person name="Yan X."/>
            <person name="He Y."/>
            <person name="Liu Y."/>
            <person name="Wang X."/>
            <person name="Xiang C."/>
            <person name="Varshney R.K."/>
            <person name="Ding H."/>
            <person name="Gao S."/>
            <person name="Zong X."/>
        </authorList>
    </citation>
    <scope>NUCLEOTIDE SEQUENCE [LARGE SCALE GENOMIC DNA]</scope>
    <source>
        <strain evidence="1 2">cv. Zhongwan 6</strain>
    </source>
</reference>
<organism evidence="1 2">
    <name type="scientific">Pisum sativum</name>
    <name type="common">Garden pea</name>
    <name type="synonym">Lathyrus oleraceus</name>
    <dbReference type="NCBI Taxonomy" id="3888"/>
    <lineage>
        <taxon>Eukaryota</taxon>
        <taxon>Viridiplantae</taxon>
        <taxon>Streptophyta</taxon>
        <taxon>Embryophyta</taxon>
        <taxon>Tracheophyta</taxon>
        <taxon>Spermatophyta</taxon>
        <taxon>Magnoliopsida</taxon>
        <taxon>eudicotyledons</taxon>
        <taxon>Gunneridae</taxon>
        <taxon>Pentapetalae</taxon>
        <taxon>rosids</taxon>
        <taxon>fabids</taxon>
        <taxon>Fabales</taxon>
        <taxon>Fabaceae</taxon>
        <taxon>Papilionoideae</taxon>
        <taxon>50 kb inversion clade</taxon>
        <taxon>NPAAA clade</taxon>
        <taxon>Hologalegina</taxon>
        <taxon>IRL clade</taxon>
        <taxon>Fabeae</taxon>
        <taxon>Lathyrus</taxon>
    </lineage>
</organism>
<protein>
    <submittedName>
        <fullName evidence="1">Uncharacterized protein</fullName>
    </submittedName>
</protein>
<evidence type="ECO:0000313" key="2">
    <source>
        <dbReference type="Proteomes" id="UP001058974"/>
    </source>
</evidence>
<dbReference type="EMBL" id="JAMSHJ010000001">
    <property type="protein sequence ID" value="KAI5441728.1"/>
    <property type="molecule type" value="Genomic_DNA"/>
</dbReference>
<dbReference type="Proteomes" id="UP001058974">
    <property type="component" value="Chromosome 1"/>
</dbReference>
<dbReference type="Gramene" id="Psat01G0097300-T1">
    <property type="protein sequence ID" value="KAI5441728.1"/>
    <property type="gene ID" value="KIW84_010973"/>
</dbReference>
<dbReference type="AlphaFoldDB" id="A0A9D5BC13"/>
<proteinExistence type="predicted"/>
<accession>A0A9D5BC13</accession>
<evidence type="ECO:0000313" key="1">
    <source>
        <dbReference type="EMBL" id="KAI5441728.1"/>
    </source>
</evidence>
<keyword evidence="2" id="KW-1185">Reference proteome</keyword>
<gene>
    <name evidence="1" type="ORF">KIW84_010973</name>
</gene>
<dbReference type="Gene3D" id="2.40.50.140">
    <property type="entry name" value="Nucleic acid-binding proteins"/>
    <property type="match status" value="1"/>
</dbReference>
<sequence length="261" mass="29724">MIQVVIPSHLVLKHKYTLIVGNTYIMQNFKVANNDFSFKATTHSFKLISYGATSSKVTKFPDIPLNHLKLISLTSIIAERFQPDFLVDVIGGVTKIIQTQMNAENNKNKVVFVVTDMSKSLVQYTLWGELASQFYNYYNSNKDVGKAGEDNPLEFPYPLEAIFKKELEIRVVFQPKYGRLFVVGFRDNKNHHTSNLHISKPSLQDELPCYSEPMSASADYDPAGEISRLTPSKHYLSDTAEDLKNVKLSSTKLMRYVKKEK</sequence>